<evidence type="ECO:0000313" key="2">
    <source>
        <dbReference type="Proteomes" id="UP000318939"/>
    </source>
</evidence>
<reference evidence="1 2" key="2">
    <citation type="journal article" date="2023" name="MicrobiologyOpen">
        <title>Genomics of the tumorigenes clade of the family Rhizobiaceae and description of Rhizobium rhododendri sp. nov.</title>
        <authorList>
            <person name="Kuzmanovic N."/>
            <person name="diCenzo G.C."/>
            <person name="Bunk B."/>
            <person name="Sproeer C."/>
            <person name="Fruehling A."/>
            <person name="Neumann-Schaal M."/>
            <person name="Overmann J."/>
            <person name="Smalla K."/>
        </authorList>
    </citation>
    <scope>NUCLEOTIDE SEQUENCE [LARGE SCALE GENOMIC DNA]</scope>
    <source>
        <strain evidence="2">rho-6.2</strain>
        <plasmid evidence="1 2">unnamed1</plasmid>
    </source>
</reference>
<reference evidence="1 2" key="1">
    <citation type="journal article" date="2019" name="Phytopathology">
        <title>A Novel Group of Rhizobium tumorigenes-Like Agrobacteria Associated with Crown Gall Disease of Rhododendron and Blueberry.</title>
        <authorList>
            <person name="Kuzmanovic N."/>
            <person name="Behrens P."/>
            <person name="Idczak E."/>
            <person name="Wagner S."/>
            <person name="Gotz M."/>
            <person name="Sproer C."/>
            <person name="Bunk B."/>
            <person name="Overmann J."/>
            <person name="Smalla K."/>
        </authorList>
    </citation>
    <scope>NUCLEOTIDE SEQUENCE [LARGE SCALE GENOMIC DNA]</scope>
    <source>
        <strain evidence="2">rho-6.2</strain>
    </source>
</reference>
<proteinExistence type="predicted"/>
<gene>
    <name evidence="1" type="ORF">PR018_22320</name>
</gene>
<keyword evidence="2" id="KW-1185">Reference proteome</keyword>
<sequence length="77" mass="8915">MHDKLDKQYHAILDEPVCMLGSKSPRAPAGTKVEREKVAEWLKYLETQSASIGADDPMGTYYFSWVWAELRVEDLRR</sequence>
<accession>A0ABY8INK1</accession>
<dbReference type="Proteomes" id="UP000318939">
    <property type="component" value="Plasmid unnamed1"/>
</dbReference>
<organism evidence="1 2">
    <name type="scientific">Rhizobium rhododendri</name>
    <dbReference type="NCBI Taxonomy" id="2506430"/>
    <lineage>
        <taxon>Bacteria</taxon>
        <taxon>Pseudomonadati</taxon>
        <taxon>Pseudomonadota</taxon>
        <taxon>Alphaproteobacteria</taxon>
        <taxon>Hyphomicrobiales</taxon>
        <taxon>Rhizobiaceae</taxon>
        <taxon>Rhizobium/Agrobacterium group</taxon>
        <taxon>Rhizobium</taxon>
    </lineage>
</organism>
<evidence type="ECO:0000313" key="1">
    <source>
        <dbReference type="EMBL" id="WFS25026.1"/>
    </source>
</evidence>
<geneLocation type="plasmid" evidence="1 2">
    <name>unnamed1</name>
</geneLocation>
<protein>
    <submittedName>
        <fullName evidence="1">Uncharacterized protein</fullName>
    </submittedName>
</protein>
<keyword evidence="1" id="KW-0614">Plasmid</keyword>
<dbReference type="RefSeq" id="WP_244615530.1">
    <property type="nucleotide sequence ID" value="NZ_CP117268.1"/>
</dbReference>
<name>A0ABY8INK1_9HYPH</name>
<dbReference type="EMBL" id="CP117268">
    <property type="protein sequence ID" value="WFS25026.1"/>
    <property type="molecule type" value="Genomic_DNA"/>
</dbReference>